<keyword evidence="4" id="KW-1185">Reference proteome</keyword>
<dbReference type="SUPFAM" id="SSF55008">
    <property type="entry name" value="HMA, heavy metal-associated domain"/>
    <property type="match status" value="1"/>
</dbReference>
<dbReference type="PROSITE" id="PS50846">
    <property type="entry name" value="HMA_2"/>
    <property type="match status" value="1"/>
</dbReference>
<sequence>MVAEVTMSTTQNYRIDGMTCAHCARSVSEEIAALGGVTGVDVDVPAGIAVVTSTAPLPDDAVRSAVDEAGYTLLGTDPE</sequence>
<dbReference type="CDD" id="cd00371">
    <property type="entry name" value="HMA"/>
    <property type="match status" value="1"/>
</dbReference>
<proteinExistence type="predicted"/>
<dbReference type="InterPro" id="IPR006121">
    <property type="entry name" value="HMA_dom"/>
</dbReference>
<dbReference type="GO" id="GO:0046872">
    <property type="term" value="F:metal ion binding"/>
    <property type="evidence" value="ECO:0007669"/>
    <property type="project" value="UniProtKB-KW"/>
</dbReference>
<evidence type="ECO:0000259" key="2">
    <source>
        <dbReference type="PROSITE" id="PS50846"/>
    </source>
</evidence>
<feature type="domain" description="HMA" evidence="2">
    <location>
        <begin position="9"/>
        <end position="74"/>
    </location>
</feature>
<reference evidence="4" key="1">
    <citation type="submission" date="2017-02" db="EMBL/GenBank/DDBJ databases">
        <authorList>
            <person name="Dridi B."/>
        </authorList>
    </citation>
    <scope>NUCLEOTIDE SEQUENCE [LARGE SCALE GENOMIC DNA]</scope>
    <source>
        <strain evidence="4">EB411</strain>
    </source>
</reference>
<organism evidence="3 4">
    <name type="scientific">Mycetocola reblochoni REB411</name>
    <dbReference type="NCBI Taxonomy" id="1255698"/>
    <lineage>
        <taxon>Bacteria</taxon>
        <taxon>Bacillati</taxon>
        <taxon>Actinomycetota</taxon>
        <taxon>Actinomycetes</taxon>
        <taxon>Micrococcales</taxon>
        <taxon>Microbacteriaceae</taxon>
        <taxon>Mycetocola</taxon>
    </lineage>
</organism>
<protein>
    <submittedName>
        <fullName evidence="3">Copper chaperone</fullName>
    </submittedName>
</protein>
<dbReference type="AlphaFoldDB" id="A0A1R4K8T2"/>
<dbReference type="Gene3D" id="3.30.70.100">
    <property type="match status" value="1"/>
</dbReference>
<gene>
    <name evidence="3" type="ORF">FM119_12025</name>
</gene>
<dbReference type="InterPro" id="IPR036163">
    <property type="entry name" value="HMA_dom_sf"/>
</dbReference>
<evidence type="ECO:0000256" key="1">
    <source>
        <dbReference type="ARBA" id="ARBA00022723"/>
    </source>
</evidence>
<evidence type="ECO:0000313" key="4">
    <source>
        <dbReference type="Proteomes" id="UP000196778"/>
    </source>
</evidence>
<evidence type="ECO:0000313" key="3">
    <source>
        <dbReference type="EMBL" id="SJN40555.1"/>
    </source>
</evidence>
<dbReference type="EMBL" id="FUKR01000071">
    <property type="protein sequence ID" value="SJN40555.1"/>
    <property type="molecule type" value="Genomic_DNA"/>
</dbReference>
<dbReference type="PROSITE" id="PS01047">
    <property type="entry name" value="HMA_1"/>
    <property type="match status" value="1"/>
</dbReference>
<accession>A0A1R4K8T2</accession>
<dbReference type="Proteomes" id="UP000196778">
    <property type="component" value="Unassembled WGS sequence"/>
</dbReference>
<keyword evidence="1" id="KW-0479">Metal-binding</keyword>
<name>A0A1R4K8T2_9MICO</name>
<dbReference type="Pfam" id="PF00403">
    <property type="entry name" value="HMA"/>
    <property type="match status" value="1"/>
</dbReference>
<dbReference type="InterPro" id="IPR017969">
    <property type="entry name" value="Heavy-metal-associated_CS"/>
</dbReference>